<evidence type="ECO:0000313" key="2">
    <source>
        <dbReference type="Proteomes" id="UP000837932"/>
    </source>
</evidence>
<proteinExistence type="predicted"/>
<keyword evidence="2" id="KW-1185">Reference proteome</keyword>
<reference evidence="1" key="1">
    <citation type="submission" date="2021-12" db="EMBL/GenBank/DDBJ databases">
        <authorList>
            <person name="Rodrigo-Torres L."/>
            <person name="Arahal R. D."/>
            <person name="Lucena T."/>
        </authorList>
    </citation>
    <scope>NUCLEOTIDE SEQUENCE</scope>
    <source>
        <strain evidence="1">CECT 8858</strain>
    </source>
</reference>
<accession>A0ABN8EWX0</accession>
<evidence type="ECO:0008006" key="3">
    <source>
        <dbReference type="Google" id="ProtNLM"/>
    </source>
</evidence>
<dbReference type="PROSITE" id="PS51257">
    <property type="entry name" value="PROKAR_LIPOPROTEIN"/>
    <property type="match status" value="1"/>
</dbReference>
<name>A0ABN8EWX0_9BACT</name>
<protein>
    <recommendedName>
        <fullName evidence="3">Cytochrome C Planctomycete-type domain-containing protein</fullName>
    </recommendedName>
</protein>
<comment type="caution">
    <text evidence="1">The sequence shown here is derived from an EMBL/GenBank/DDBJ whole genome shotgun (WGS) entry which is preliminary data.</text>
</comment>
<gene>
    <name evidence="1" type="ORF">EMA8858_03305</name>
</gene>
<organism evidence="1 2">
    <name type="scientific">Emticicia aquatica</name>
    <dbReference type="NCBI Taxonomy" id="1681835"/>
    <lineage>
        <taxon>Bacteria</taxon>
        <taxon>Pseudomonadati</taxon>
        <taxon>Bacteroidota</taxon>
        <taxon>Cytophagia</taxon>
        <taxon>Cytophagales</taxon>
        <taxon>Leadbetterellaceae</taxon>
        <taxon>Emticicia</taxon>
    </lineage>
</organism>
<dbReference type="Proteomes" id="UP000837932">
    <property type="component" value="Unassembled WGS sequence"/>
</dbReference>
<dbReference type="EMBL" id="CAKLPY010000002">
    <property type="protein sequence ID" value="CAH0997168.1"/>
    <property type="molecule type" value="Genomic_DNA"/>
</dbReference>
<evidence type="ECO:0000313" key="1">
    <source>
        <dbReference type="EMBL" id="CAH0997168.1"/>
    </source>
</evidence>
<dbReference type="RefSeq" id="WP_238807760.1">
    <property type="nucleotide sequence ID" value="NZ_CAKLPY010000002.1"/>
</dbReference>
<sequence length="130" mass="14313">MFHKRAVQRVILMYGSILFLASCYKDRTVIAEVPEITRTVSFSQDITPIFNNSCSMSGCHNAGGQVPNLSTTNAFNSLIVGNYIDKNNATNSILYLKMTGKRGIPMPVSGVNKDYNALIYAWIKQGASNN</sequence>